<dbReference type="PIRSF" id="PIRSF006060">
    <property type="entry name" value="AA_transporter"/>
    <property type="match status" value="1"/>
</dbReference>
<feature type="transmembrane region" description="Helical" evidence="7">
    <location>
        <begin position="166"/>
        <end position="187"/>
    </location>
</feature>
<protein>
    <submittedName>
        <fullName evidence="8">GABA-specific high-affinity permease</fullName>
    </submittedName>
</protein>
<dbReference type="Pfam" id="PF13520">
    <property type="entry name" value="AA_permease_2"/>
    <property type="match status" value="1"/>
</dbReference>
<reference evidence="8" key="1">
    <citation type="submission" date="2021-01" db="EMBL/GenBank/DDBJ databases">
        <authorList>
            <consortium name="Aspergillus puulaauensis MK2 genome sequencing consortium"/>
            <person name="Kazuki M."/>
            <person name="Futagami T."/>
        </authorList>
    </citation>
    <scope>NUCLEOTIDE SEQUENCE</scope>
    <source>
        <strain evidence="8">MK2</strain>
    </source>
</reference>
<evidence type="ECO:0000256" key="1">
    <source>
        <dbReference type="ARBA" id="ARBA00004141"/>
    </source>
</evidence>
<feature type="transmembrane region" description="Helical" evidence="7">
    <location>
        <begin position="239"/>
        <end position="257"/>
    </location>
</feature>
<dbReference type="GO" id="GO:0016020">
    <property type="term" value="C:membrane"/>
    <property type="evidence" value="ECO:0007669"/>
    <property type="project" value="UniProtKB-SubCell"/>
</dbReference>
<evidence type="ECO:0000256" key="3">
    <source>
        <dbReference type="ARBA" id="ARBA00022692"/>
    </source>
</evidence>
<evidence type="ECO:0000256" key="5">
    <source>
        <dbReference type="ARBA" id="ARBA00023136"/>
    </source>
</evidence>
<feature type="region of interest" description="Disordered" evidence="6">
    <location>
        <begin position="512"/>
        <end position="541"/>
    </location>
</feature>
<dbReference type="PANTHER" id="PTHR45649:SF6">
    <property type="entry name" value="GABA-SPECIFIC PERMEASE"/>
    <property type="match status" value="1"/>
</dbReference>
<gene>
    <name evidence="8" type="primary">UGA4_2</name>
    <name evidence="8" type="ORF">APUU_80784A</name>
</gene>
<keyword evidence="9" id="KW-1185">Reference proteome</keyword>
<feature type="transmembrane region" description="Helical" evidence="7">
    <location>
        <begin position="386"/>
        <end position="404"/>
    </location>
</feature>
<sequence length="541" mass="58085">MGEMHSPRGAPVAAPDLGDAHDQELLAKMGYKQELRRQYSTMQIFAVAFSIMGLVPSIASTIAFSLPAGPAGMIWGWFTASILIFSVGLAMADMASAMPTAGGLYWWTHYFAGQKWKNPLSFLVGYSNTLGLIGGICSVDYTLSLLILACISIARDGTWSASNGTIYGLYAGLILVHGACTILASNIMPRIQTLCIYINVAIVIATVVALPAGKVARGGTLNSAHYVFTHVDNLSNWPIGWTFVLAFLSPIWSIGFFDSCVHMSEEAMHAARAVPRGILFSAGSACVLGFLILSVIAAVMDPDVSNTAGTVFGQPMAQIYYDALGKHGALGFMAVLILIQFLIGLSLIIAASRQVFAFARDHALPFSPILRHITTRGIIKHQPINAILFLAGICIIFGLLALINSVAANALFSLFVASNYVAWGTPILCRLIWKSRFTPGEFYTGNTFSTGIACVAVAWLVFGLVLSMFPTVKDPGPGDMNYTVVLNGFVWLASMLYYVVYARKVFSGPRSTIAEGEAPSSSGTDGYEKETETGKREKSEI</sequence>
<dbReference type="AlphaFoldDB" id="A0A7R7XZB6"/>
<feature type="compositionally biased region" description="Basic and acidic residues" evidence="6">
    <location>
        <begin position="526"/>
        <end position="541"/>
    </location>
</feature>
<organism evidence="8 9">
    <name type="scientific">Aspergillus puulaauensis</name>
    <dbReference type="NCBI Taxonomy" id="1220207"/>
    <lineage>
        <taxon>Eukaryota</taxon>
        <taxon>Fungi</taxon>
        <taxon>Dikarya</taxon>
        <taxon>Ascomycota</taxon>
        <taxon>Pezizomycotina</taxon>
        <taxon>Eurotiomycetes</taxon>
        <taxon>Eurotiomycetidae</taxon>
        <taxon>Eurotiales</taxon>
        <taxon>Aspergillaceae</taxon>
        <taxon>Aspergillus</taxon>
    </lineage>
</organism>
<evidence type="ECO:0000256" key="4">
    <source>
        <dbReference type="ARBA" id="ARBA00022989"/>
    </source>
</evidence>
<dbReference type="KEGG" id="apuu:APUU_80784A"/>
<comment type="subcellular location">
    <subcellularLocation>
        <location evidence="1">Membrane</location>
        <topology evidence="1">Multi-pass membrane protein</topology>
    </subcellularLocation>
</comment>
<dbReference type="PANTHER" id="PTHR45649">
    <property type="entry name" value="AMINO-ACID PERMEASE BAT1"/>
    <property type="match status" value="1"/>
</dbReference>
<dbReference type="EMBL" id="AP024450">
    <property type="protein sequence ID" value="BCS30481.1"/>
    <property type="molecule type" value="Genomic_DNA"/>
</dbReference>
<dbReference type="GeneID" id="64980478"/>
<proteinExistence type="predicted"/>
<dbReference type="OrthoDB" id="3900342at2759"/>
<keyword evidence="2" id="KW-0813">Transport</keyword>
<feature type="transmembrane region" description="Helical" evidence="7">
    <location>
        <begin position="278"/>
        <end position="300"/>
    </location>
</feature>
<dbReference type="GO" id="GO:0022857">
    <property type="term" value="F:transmembrane transporter activity"/>
    <property type="evidence" value="ECO:0007669"/>
    <property type="project" value="InterPro"/>
</dbReference>
<accession>A0A7R7XZB6</accession>
<feature type="transmembrane region" description="Helical" evidence="7">
    <location>
        <begin position="194"/>
        <end position="213"/>
    </location>
</feature>
<reference evidence="8" key="2">
    <citation type="submission" date="2021-02" db="EMBL/GenBank/DDBJ databases">
        <title>Aspergillus puulaauensis MK2 genome sequence.</title>
        <authorList>
            <person name="Futagami T."/>
            <person name="Mori K."/>
            <person name="Kadooka C."/>
            <person name="Tanaka T."/>
        </authorList>
    </citation>
    <scope>NUCLEOTIDE SEQUENCE</scope>
    <source>
        <strain evidence="8">MK2</strain>
    </source>
</reference>
<feature type="transmembrane region" description="Helical" evidence="7">
    <location>
        <begin position="481"/>
        <end position="500"/>
    </location>
</feature>
<feature type="transmembrane region" description="Helical" evidence="7">
    <location>
        <begin position="44"/>
        <end position="66"/>
    </location>
</feature>
<feature type="transmembrane region" description="Helical" evidence="7">
    <location>
        <begin position="445"/>
        <end position="469"/>
    </location>
</feature>
<evidence type="ECO:0000313" key="9">
    <source>
        <dbReference type="Proteomes" id="UP000654913"/>
    </source>
</evidence>
<dbReference type="Proteomes" id="UP000654913">
    <property type="component" value="Chromosome 8"/>
</dbReference>
<evidence type="ECO:0000313" key="8">
    <source>
        <dbReference type="EMBL" id="BCS30481.1"/>
    </source>
</evidence>
<dbReference type="RefSeq" id="XP_041562667.1">
    <property type="nucleotide sequence ID" value="XM_041697104.1"/>
</dbReference>
<evidence type="ECO:0000256" key="7">
    <source>
        <dbReference type="SAM" id="Phobius"/>
    </source>
</evidence>
<keyword evidence="4 7" id="KW-1133">Transmembrane helix</keyword>
<evidence type="ECO:0000256" key="2">
    <source>
        <dbReference type="ARBA" id="ARBA00022448"/>
    </source>
</evidence>
<keyword evidence="5 7" id="KW-0472">Membrane</keyword>
<feature type="transmembrane region" description="Helical" evidence="7">
    <location>
        <begin position="329"/>
        <end position="350"/>
    </location>
</feature>
<name>A0A7R7XZB6_9EURO</name>
<evidence type="ECO:0000256" key="6">
    <source>
        <dbReference type="SAM" id="MobiDB-lite"/>
    </source>
</evidence>
<feature type="transmembrane region" description="Helical" evidence="7">
    <location>
        <begin position="72"/>
        <end position="92"/>
    </location>
</feature>
<dbReference type="Gene3D" id="1.20.1740.10">
    <property type="entry name" value="Amino acid/polyamine transporter I"/>
    <property type="match status" value="1"/>
</dbReference>
<dbReference type="InterPro" id="IPR002293">
    <property type="entry name" value="AA/rel_permease1"/>
</dbReference>
<feature type="transmembrane region" description="Helical" evidence="7">
    <location>
        <begin position="130"/>
        <end position="154"/>
    </location>
</feature>
<feature type="transmembrane region" description="Helical" evidence="7">
    <location>
        <begin position="410"/>
        <end position="433"/>
    </location>
</feature>
<keyword evidence="3 7" id="KW-0812">Transmembrane</keyword>